<proteinExistence type="inferred from homology"/>
<gene>
    <name evidence="4 5" type="primary">rpl13</name>
    <name evidence="5" type="ORF">JFC0074_184</name>
</gene>
<evidence type="ECO:0000256" key="3">
    <source>
        <dbReference type="ARBA" id="ARBA00023274"/>
    </source>
</evidence>
<dbReference type="PANTHER" id="PTHR11545">
    <property type="entry name" value="RIBOSOMAL PROTEIN L13"/>
    <property type="match status" value="1"/>
</dbReference>
<dbReference type="GeneID" id="29998815"/>
<comment type="subunit">
    <text evidence="4">Part of the 50S ribosomal subunit.</text>
</comment>
<dbReference type="GO" id="GO:0003729">
    <property type="term" value="F:mRNA binding"/>
    <property type="evidence" value="ECO:0007669"/>
    <property type="project" value="TreeGrafter"/>
</dbReference>
<dbReference type="HAMAP" id="MF_01366">
    <property type="entry name" value="Ribosomal_uL13"/>
    <property type="match status" value="1"/>
</dbReference>
<evidence type="ECO:0000256" key="4">
    <source>
        <dbReference type="HAMAP-Rule" id="MF_01366"/>
    </source>
</evidence>
<comment type="subcellular location">
    <subcellularLocation>
        <location evidence="4">Plastid</location>
        <location evidence="4">Chloroplast</location>
    </subcellularLocation>
</comment>
<dbReference type="InterPro" id="IPR005823">
    <property type="entry name" value="Ribosomal_uL13_bac-type"/>
</dbReference>
<dbReference type="GO" id="GO:0009507">
    <property type="term" value="C:chloroplast"/>
    <property type="evidence" value="ECO:0007669"/>
    <property type="project" value="UniProtKB-SubCell"/>
</dbReference>
<organism evidence="5">
    <name type="scientific">Galaxaura rugosa</name>
    <dbReference type="NCBI Taxonomy" id="268570"/>
    <lineage>
        <taxon>Eukaryota</taxon>
        <taxon>Rhodophyta</taxon>
        <taxon>Florideophyceae</taxon>
        <taxon>Nemaliophycidae</taxon>
        <taxon>Nemaliales</taxon>
        <taxon>Galaxauraceae</taxon>
        <taxon>Galaxaura</taxon>
    </lineage>
</organism>
<dbReference type="GO" id="GO:0003735">
    <property type="term" value="F:structural constituent of ribosome"/>
    <property type="evidence" value="ECO:0007669"/>
    <property type="project" value="InterPro"/>
</dbReference>
<dbReference type="InterPro" id="IPR005822">
    <property type="entry name" value="Ribosomal_uL13"/>
</dbReference>
<keyword evidence="5" id="KW-0934">Plastid</keyword>
<reference evidence="5" key="1">
    <citation type="submission" date="2016-10" db="EMBL/GenBank/DDBJ databases">
        <title>Chloroplast genomes as a tool to resolve red algal phylogenies: a case study in the Nemaliales.</title>
        <authorList>
            <person name="Costa J.F."/>
            <person name="Lin S.M."/>
            <person name="Macaya E.C."/>
            <person name="Fernandez-Garcia C."/>
            <person name="Verbruggen H."/>
        </authorList>
    </citation>
    <scope>NUCLEOTIDE SEQUENCE</scope>
    <source>
        <strain evidence="5">JFC0074</strain>
    </source>
</reference>
<dbReference type="PANTHER" id="PTHR11545:SF2">
    <property type="entry name" value="LARGE RIBOSOMAL SUBUNIT PROTEIN UL13M"/>
    <property type="match status" value="1"/>
</dbReference>
<dbReference type="InterPro" id="IPR036899">
    <property type="entry name" value="Ribosomal_uL13_sf"/>
</dbReference>
<keyword evidence="2 4" id="KW-0689">Ribosomal protein</keyword>
<dbReference type="EMBL" id="LT622865">
    <property type="protein sequence ID" value="SCW21818.1"/>
    <property type="molecule type" value="Genomic_DNA"/>
</dbReference>
<sequence length="133" mass="15459">MNKQVWYIIDAKEQKLGRLSTSIGYILRGKNHPTYNPCETSNNYIIVINTKEIKISGRKKQQKLYKRHSSQPGGLKVETFENLQNRLPNRIIKNSVKNMLPKGKLGKRILKNLKLYPDNRHPHEAQNPIKVNT</sequence>
<evidence type="ECO:0000256" key="1">
    <source>
        <dbReference type="ARBA" id="ARBA00006227"/>
    </source>
</evidence>
<dbReference type="GO" id="GO:0006412">
    <property type="term" value="P:translation"/>
    <property type="evidence" value="ECO:0007669"/>
    <property type="project" value="UniProtKB-UniRule"/>
</dbReference>
<comment type="similarity">
    <text evidence="1 4">Belongs to the universal ribosomal protein uL13 family.</text>
</comment>
<dbReference type="PIRSF" id="PIRSF002181">
    <property type="entry name" value="Ribosomal_L13"/>
    <property type="match status" value="1"/>
</dbReference>
<reference evidence="5" key="2">
    <citation type="submission" date="2016-10" db="EMBL/GenBank/DDBJ databases">
        <authorList>
            <person name="de Groot N.N."/>
        </authorList>
    </citation>
    <scope>NUCLEOTIDE SEQUENCE</scope>
    <source>
        <strain evidence="5">JFC0074</strain>
    </source>
</reference>
<dbReference type="NCBIfam" id="TIGR01066">
    <property type="entry name" value="rplM_bact"/>
    <property type="match status" value="1"/>
</dbReference>
<geneLocation type="chloroplast" evidence="5"/>
<protein>
    <recommendedName>
        <fullName evidence="4">Large ribosomal subunit protein uL13c</fullName>
    </recommendedName>
</protein>
<dbReference type="GO" id="GO:0022625">
    <property type="term" value="C:cytosolic large ribosomal subunit"/>
    <property type="evidence" value="ECO:0007669"/>
    <property type="project" value="TreeGrafter"/>
</dbReference>
<dbReference type="CDD" id="cd00392">
    <property type="entry name" value="Ribosomal_L13"/>
    <property type="match status" value="1"/>
</dbReference>
<dbReference type="GO" id="GO:0017148">
    <property type="term" value="P:negative regulation of translation"/>
    <property type="evidence" value="ECO:0007669"/>
    <property type="project" value="TreeGrafter"/>
</dbReference>
<evidence type="ECO:0000313" key="5">
    <source>
        <dbReference type="EMBL" id="SCW21818.1"/>
    </source>
</evidence>
<dbReference type="Pfam" id="PF00572">
    <property type="entry name" value="Ribosomal_L13"/>
    <property type="match status" value="1"/>
</dbReference>
<keyword evidence="3 4" id="KW-0687">Ribonucleoprotein</keyword>
<dbReference type="AlphaFoldDB" id="A0A1G4NT25"/>
<dbReference type="RefSeq" id="YP_009313564.1">
    <property type="nucleotide sequence ID" value="NC_031657.1"/>
</dbReference>
<keyword evidence="5" id="KW-0150">Chloroplast</keyword>
<dbReference type="SUPFAM" id="SSF52161">
    <property type="entry name" value="Ribosomal protein L13"/>
    <property type="match status" value="1"/>
</dbReference>
<evidence type="ECO:0000256" key="2">
    <source>
        <dbReference type="ARBA" id="ARBA00022980"/>
    </source>
</evidence>
<dbReference type="Gene3D" id="3.90.1180.10">
    <property type="entry name" value="Ribosomal protein L13"/>
    <property type="match status" value="1"/>
</dbReference>
<accession>A0A1G4NT25</accession>
<name>A0A1G4NT25_9FLOR</name>